<protein>
    <submittedName>
        <fullName evidence="2">Uncharacterized protein</fullName>
    </submittedName>
</protein>
<gene>
    <name evidence="2" type="ORF">Pmani_003773</name>
</gene>
<feature type="compositionally biased region" description="Polar residues" evidence="1">
    <location>
        <begin position="95"/>
        <end position="112"/>
    </location>
</feature>
<evidence type="ECO:0000313" key="3">
    <source>
        <dbReference type="Proteomes" id="UP001292094"/>
    </source>
</evidence>
<organism evidence="2 3">
    <name type="scientific">Petrolisthes manimaculis</name>
    <dbReference type="NCBI Taxonomy" id="1843537"/>
    <lineage>
        <taxon>Eukaryota</taxon>
        <taxon>Metazoa</taxon>
        <taxon>Ecdysozoa</taxon>
        <taxon>Arthropoda</taxon>
        <taxon>Crustacea</taxon>
        <taxon>Multicrustacea</taxon>
        <taxon>Malacostraca</taxon>
        <taxon>Eumalacostraca</taxon>
        <taxon>Eucarida</taxon>
        <taxon>Decapoda</taxon>
        <taxon>Pleocyemata</taxon>
        <taxon>Anomura</taxon>
        <taxon>Galatheoidea</taxon>
        <taxon>Porcellanidae</taxon>
        <taxon>Petrolisthes</taxon>
    </lineage>
</organism>
<accession>A0AAE1QF09</accession>
<comment type="caution">
    <text evidence="2">The sequence shown here is derived from an EMBL/GenBank/DDBJ whole genome shotgun (WGS) entry which is preliminary data.</text>
</comment>
<dbReference type="EMBL" id="JAWZYT010000265">
    <property type="protein sequence ID" value="KAK4325680.1"/>
    <property type="molecule type" value="Genomic_DNA"/>
</dbReference>
<evidence type="ECO:0000313" key="2">
    <source>
        <dbReference type="EMBL" id="KAK4325680.1"/>
    </source>
</evidence>
<dbReference type="Proteomes" id="UP001292094">
    <property type="component" value="Unassembled WGS sequence"/>
</dbReference>
<proteinExistence type="predicted"/>
<sequence>MLHVSCTQLLCYTVIKYFTSWIQFTCENCVKLGIEEYQTLVDCVEQNGGNGQQTGDGALVIAITELRPNIKLLNRTINNENKDNRRQLYPDMLHTPQQPNQQADTNQAMTKTRQVKHPGTSYADIDGKVNLNQHTVFIKPKDLMTPANNMEII</sequence>
<evidence type="ECO:0000256" key="1">
    <source>
        <dbReference type="SAM" id="MobiDB-lite"/>
    </source>
</evidence>
<keyword evidence="3" id="KW-1185">Reference proteome</keyword>
<name>A0AAE1QF09_9EUCA</name>
<reference evidence="2" key="1">
    <citation type="submission" date="2023-11" db="EMBL/GenBank/DDBJ databases">
        <title>Genome assemblies of two species of porcelain crab, Petrolisthes cinctipes and Petrolisthes manimaculis (Anomura: Porcellanidae).</title>
        <authorList>
            <person name="Angst P."/>
        </authorList>
    </citation>
    <scope>NUCLEOTIDE SEQUENCE</scope>
    <source>
        <strain evidence="2">PB745_02</strain>
        <tissue evidence="2">Gill</tissue>
    </source>
</reference>
<dbReference type="AlphaFoldDB" id="A0AAE1QF09"/>
<feature type="region of interest" description="Disordered" evidence="1">
    <location>
        <begin position="93"/>
        <end position="126"/>
    </location>
</feature>